<name>A0A1I4VV42_PSUAM</name>
<dbReference type="EMBL" id="FOUY01000007">
    <property type="protein sequence ID" value="SFN04859.1"/>
    <property type="molecule type" value="Genomic_DNA"/>
</dbReference>
<sequence>MITSPRPRGWTSSLHRVEGRPVLRWEGDRAWRSVSSGVLGGGLGTSRWVLNATVPTDFDDDEPAAYLARLAASVGLAPEAGVGLLTAVEVDTAAVTVARPGVTMSVTTGVGQHALWPAVEDAAVGERCRAGTVNAVAWLDRPATPEALVNGVITVTEAKAQAFLEAGIDGTGTCTDSVTLLCPIAADGEYRDEEPTRYLGTRSPVGQALAAAAHAAVTTGLARERAAFAASDG</sequence>
<organism evidence="1 2">
    <name type="scientific">Pseudonocardia ammonioxydans</name>
    <dbReference type="NCBI Taxonomy" id="260086"/>
    <lineage>
        <taxon>Bacteria</taxon>
        <taxon>Bacillati</taxon>
        <taxon>Actinomycetota</taxon>
        <taxon>Actinomycetes</taxon>
        <taxon>Pseudonocardiales</taxon>
        <taxon>Pseudonocardiaceae</taxon>
        <taxon>Pseudonocardia</taxon>
    </lineage>
</organism>
<dbReference type="PANTHER" id="PTHR35336:SF5">
    <property type="entry name" value="ADENOSYLCOBINAMIDE AMIDOHYDROLASE"/>
    <property type="match status" value="1"/>
</dbReference>
<keyword evidence="2" id="KW-1185">Reference proteome</keyword>
<dbReference type="STRING" id="260086.SAMN05216207_10072"/>
<dbReference type="GO" id="GO:0016787">
    <property type="term" value="F:hydrolase activity"/>
    <property type="evidence" value="ECO:0007669"/>
    <property type="project" value="UniProtKB-KW"/>
</dbReference>
<accession>A0A1I4VV42</accession>
<dbReference type="RefSeq" id="WP_245773402.1">
    <property type="nucleotide sequence ID" value="NZ_FOUY01000007.1"/>
</dbReference>
<dbReference type="AlphaFoldDB" id="A0A1I4VV42"/>
<evidence type="ECO:0000313" key="2">
    <source>
        <dbReference type="Proteomes" id="UP000199614"/>
    </source>
</evidence>
<dbReference type="PANTHER" id="PTHR35336">
    <property type="entry name" value="ADENOSYLCOBINAMIDE AMIDOHYDROLASE"/>
    <property type="match status" value="1"/>
</dbReference>
<evidence type="ECO:0000313" key="1">
    <source>
        <dbReference type="EMBL" id="SFN04859.1"/>
    </source>
</evidence>
<keyword evidence="1" id="KW-0378">Hydrolase</keyword>
<dbReference type="Proteomes" id="UP000199614">
    <property type="component" value="Unassembled WGS sequence"/>
</dbReference>
<dbReference type="InterPro" id="IPR052209">
    <property type="entry name" value="CbiZ"/>
</dbReference>
<reference evidence="1 2" key="1">
    <citation type="submission" date="2016-10" db="EMBL/GenBank/DDBJ databases">
        <authorList>
            <person name="de Groot N.N."/>
        </authorList>
    </citation>
    <scope>NUCLEOTIDE SEQUENCE [LARGE SCALE GENOMIC DNA]</scope>
    <source>
        <strain evidence="1 2">CGMCC 4.1877</strain>
    </source>
</reference>
<dbReference type="Pfam" id="PF01955">
    <property type="entry name" value="CbiZ"/>
    <property type="match status" value="1"/>
</dbReference>
<gene>
    <name evidence="1" type="ORF">SAMN05216207_10072</name>
</gene>
<protein>
    <submittedName>
        <fullName evidence="1">Adenosylcobinamide amidohydrolase</fullName>
    </submittedName>
</protein>
<dbReference type="InterPro" id="IPR002808">
    <property type="entry name" value="AdoCbi_amidolase"/>
</dbReference>
<proteinExistence type="predicted"/>